<dbReference type="InterPro" id="IPR001268">
    <property type="entry name" value="NADH_UbQ_OxRdtase_30kDa_su"/>
</dbReference>
<dbReference type="InterPro" id="IPR020396">
    <property type="entry name" value="NADH_UbQ_OxRdtase_CS"/>
</dbReference>
<accession>A0A1S7LMZ5</accession>
<proteinExistence type="inferred from homology"/>
<evidence type="ECO:0000256" key="3">
    <source>
        <dbReference type="HAMAP-Rule" id="MF_01357"/>
    </source>
</evidence>
<dbReference type="Gene3D" id="3.30.460.80">
    <property type="entry name" value="NADH:ubiquinone oxidoreductase, 30kDa subunit"/>
    <property type="match status" value="1"/>
</dbReference>
<feature type="domain" description="NADH:ubiquinone oxidoreductase 30kDa subunit" evidence="6">
    <location>
        <begin position="31"/>
        <end position="151"/>
    </location>
</feature>
<reference evidence="7" key="1">
    <citation type="submission" date="2015-04" db="EMBL/GenBank/DDBJ databases">
        <authorList>
            <person name="Syromyatnikov M.Y."/>
            <person name="Popov V.N."/>
        </authorList>
    </citation>
    <scope>NUCLEOTIDE SEQUENCE</scope>
    <source>
        <strain evidence="7">MO-1</strain>
    </source>
</reference>
<dbReference type="GO" id="GO:0008137">
    <property type="term" value="F:NADH dehydrogenase (ubiquinone) activity"/>
    <property type="evidence" value="ECO:0007669"/>
    <property type="project" value="InterPro"/>
</dbReference>
<dbReference type="Pfam" id="PF00329">
    <property type="entry name" value="Complex1_30kDa"/>
    <property type="match status" value="1"/>
</dbReference>
<keyword evidence="3 4" id="KW-1278">Translocase</keyword>
<keyword evidence="3" id="KW-0472">Membrane</keyword>
<keyword evidence="2 3" id="KW-0813">Transport</keyword>
<dbReference type="HAMAP" id="MF_01357">
    <property type="entry name" value="NDH1_NuoC"/>
    <property type="match status" value="1"/>
</dbReference>
<keyword evidence="3 5" id="KW-0874">Quinone</keyword>
<keyword evidence="7" id="KW-0560">Oxidoreductase</keyword>
<dbReference type="AlphaFoldDB" id="A0A1S7LMZ5"/>
<dbReference type="SUPFAM" id="SSF143243">
    <property type="entry name" value="Nqo5-like"/>
    <property type="match status" value="1"/>
</dbReference>
<evidence type="ECO:0000256" key="2">
    <source>
        <dbReference type="ARBA" id="ARBA00022448"/>
    </source>
</evidence>
<evidence type="ECO:0000313" key="7">
    <source>
        <dbReference type="EMBL" id="CRH07504.1"/>
    </source>
</evidence>
<dbReference type="GO" id="GO:0050136">
    <property type="term" value="F:NADH dehydrogenase (quinone) (non-electrogenic) activity"/>
    <property type="evidence" value="ECO:0007669"/>
    <property type="project" value="UniProtKB-UniRule"/>
</dbReference>
<name>A0A1S7LMZ5_MAGMO</name>
<dbReference type="NCBIfam" id="TIGR01961">
    <property type="entry name" value="NuoC_fam"/>
    <property type="match status" value="1"/>
</dbReference>
<sequence length="189" mass="22194">MTADKLDRLESHVAAHFPEQKRERICNALILWCEPADVVDTLRKLRDEPGFDFRLFIDVTGVHYPERDKPFEVVYQLLSVHKNHRIRVKTMVDENTPVPSITGLWKAADWFEREMYEMFGIMISGHPDLRRLLLDYDFEGYPLRKDFDVSGKWELRYDEAQQRIIKEPVNLSIPNRVFYGHATGDASKG</sequence>
<keyword evidence="3 4" id="KW-0520">NAD</keyword>
<keyword evidence="3" id="KW-0830">Ubiquinone</keyword>
<protein>
    <recommendedName>
        <fullName evidence="3">NADH-quinone oxidoreductase subunit C</fullName>
        <ecNumber evidence="3">7.1.1.-</ecNumber>
    </recommendedName>
    <alternativeName>
        <fullName evidence="3">NADH dehydrogenase I subunit C</fullName>
    </alternativeName>
    <alternativeName>
        <fullName evidence="3">NDH-1 subunit C</fullName>
    </alternativeName>
</protein>
<dbReference type="InterPro" id="IPR010218">
    <property type="entry name" value="NADH_DH_suC"/>
</dbReference>
<evidence type="ECO:0000256" key="5">
    <source>
        <dbReference type="RuleBase" id="RU003582"/>
    </source>
</evidence>
<dbReference type="EMBL" id="LO017727">
    <property type="protein sequence ID" value="CRH07504.1"/>
    <property type="molecule type" value="Genomic_DNA"/>
</dbReference>
<dbReference type="GO" id="GO:0005886">
    <property type="term" value="C:plasma membrane"/>
    <property type="evidence" value="ECO:0007669"/>
    <property type="project" value="UniProtKB-SubCell"/>
</dbReference>
<dbReference type="GO" id="GO:0048038">
    <property type="term" value="F:quinone binding"/>
    <property type="evidence" value="ECO:0007669"/>
    <property type="project" value="UniProtKB-KW"/>
</dbReference>
<comment type="catalytic activity">
    <reaction evidence="3 5">
        <text>a quinone + NADH + 5 H(+)(in) = a quinol + NAD(+) + 4 H(+)(out)</text>
        <dbReference type="Rhea" id="RHEA:57888"/>
        <dbReference type="ChEBI" id="CHEBI:15378"/>
        <dbReference type="ChEBI" id="CHEBI:24646"/>
        <dbReference type="ChEBI" id="CHEBI:57540"/>
        <dbReference type="ChEBI" id="CHEBI:57945"/>
        <dbReference type="ChEBI" id="CHEBI:132124"/>
    </reaction>
</comment>
<organism evidence="7">
    <name type="scientific">Magnetococcus massalia (strain MO-1)</name>
    <dbReference type="NCBI Taxonomy" id="451514"/>
    <lineage>
        <taxon>Bacteria</taxon>
        <taxon>Pseudomonadati</taxon>
        <taxon>Pseudomonadota</taxon>
        <taxon>Magnetococcia</taxon>
        <taxon>Magnetococcales</taxon>
        <taxon>Magnetococcaceae</taxon>
        <taxon>Magnetococcus</taxon>
    </lineage>
</organism>
<gene>
    <name evidence="3 7" type="primary">nuoC</name>
    <name evidence="7" type="ORF">MAGMO_3367</name>
</gene>
<dbReference type="PROSITE" id="PS00542">
    <property type="entry name" value="COMPLEX1_30K"/>
    <property type="match status" value="1"/>
</dbReference>
<dbReference type="PANTHER" id="PTHR10884">
    <property type="entry name" value="NADH DEHYDROGENASE UBIQUINONE IRON-SULFUR PROTEIN 3"/>
    <property type="match status" value="1"/>
</dbReference>
<comment type="subunit">
    <text evidence="3">NDH-1 is composed of 14 different subunits. Subunits NuoB, C, D, E, F, and G constitute the peripheral sector of the complex.</text>
</comment>
<dbReference type="PANTHER" id="PTHR10884:SF14">
    <property type="entry name" value="NADH DEHYDROGENASE [UBIQUINONE] IRON-SULFUR PROTEIN 3, MITOCHONDRIAL"/>
    <property type="match status" value="1"/>
</dbReference>
<dbReference type="InterPro" id="IPR037232">
    <property type="entry name" value="NADH_quin_OxRdtase_su_C/D-like"/>
</dbReference>
<keyword evidence="3" id="KW-1003">Cell membrane</keyword>
<evidence type="ECO:0000256" key="4">
    <source>
        <dbReference type="RuleBase" id="RU003456"/>
    </source>
</evidence>
<comment type="subcellular location">
    <subcellularLocation>
        <location evidence="3">Cell membrane</location>
        <topology evidence="3">Peripheral membrane protein</topology>
        <orientation evidence="3">Cytoplasmic side</orientation>
    </subcellularLocation>
</comment>
<evidence type="ECO:0000256" key="1">
    <source>
        <dbReference type="ARBA" id="ARBA00007569"/>
    </source>
</evidence>
<comment type="similarity">
    <text evidence="1 3 4">Belongs to the complex I 30 kDa subunit family.</text>
</comment>
<evidence type="ECO:0000259" key="6">
    <source>
        <dbReference type="Pfam" id="PF00329"/>
    </source>
</evidence>
<comment type="function">
    <text evidence="3">NDH-1 shuttles electrons from NADH, via FMN and iron-sulfur (Fe-S) centers, to quinones in the respiratory chain. The immediate electron acceptor for the enzyme in this species is believed to be ubiquinone. Couples the redox reaction to proton translocation (for every two electrons transferred, four hydrogen ions are translocated across the cytoplasmic membrane), and thus conserves the redox energy in a proton gradient.</text>
</comment>
<dbReference type="EC" id="7.1.1.-" evidence="3"/>